<evidence type="ECO:0000313" key="2">
    <source>
        <dbReference type="Proteomes" id="UP000064189"/>
    </source>
</evidence>
<proteinExistence type="predicted"/>
<reference evidence="1 2" key="1">
    <citation type="submission" date="2015-11" db="EMBL/GenBank/DDBJ databases">
        <title>Genome Sequence of Bacillus simplex strain VanAntwerpen2.</title>
        <authorList>
            <person name="Couger M.B."/>
        </authorList>
    </citation>
    <scope>NUCLEOTIDE SEQUENCE [LARGE SCALE GENOMIC DNA]</scope>
    <source>
        <strain evidence="1 2">VanAntwerpen02</strain>
    </source>
</reference>
<protein>
    <submittedName>
        <fullName evidence="1">Uncharacterized protein</fullName>
    </submittedName>
</protein>
<organism evidence="1 2">
    <name type="scientific">Peribacillus simplex</name>
    <dbReference type="NCBI Taxonomy" id="1478"/>
    <lineage>
        <taxon>Bacteria</taxon>
        <taxon>Bacillati</taxon>
        <taxon>Bacillota</taxon>
        <taxon>Bacilli</taxon>
        <taxon>Bacillales</taxon>
        <taxon>Bacillaceae</taxon>
        <taxon>Peribacillus</taxon>
    </lineage>
</organism>
<sequence length="163" mass="19390">MLTFEEKLSIIETFPELQRKDVSLGRVNFHYPESVQEKKIVVQHLHPNGNGFVYAGHMRKKDTDRKGFINIRDYEEAELKELIRKSMDYLSEPAVEIEEEDNEFARLEGTWIGREKQELSLIREDQLWNVYSGSNLEECFESPIEAERYLLDEGFRQSRKREM</sequence>
<dbReference type="AlphaFoldDB" id="A0A109MWZ0"/>
<dbReference type="EMBL" id="LNNH01000028">
    <property type="protein sequence ID" value="KWW17445.1"/>
    <property type="molecule type" value="Genomic_DNA"/>
</dbReference>
<comment type="caution">
    <text evidence="1">The sequence shown here is derived from an EMBL/GenBank/DDBJ whole genome shotgun (WGS) entry which is preliminary data.</text>
</comment>
<evidence type="ECO:0000313" key="1">
    <source>
        <dbReference type="EMBL" id="KWW17445.1"/>
    </source>
</evidence>
<dbReference type="Proteomes" id="UP000064189">
    <property type="component" value="Unassembled WGS sequence"/>
</dbReference>
<name>A0A109MWZ0_9BACI</name>
<keyword evidence="2" id="KW-1185">Reference proteome</keyword>
<accession>A0A109MWZ0</accession>
<dbReference type="RefSeq" id="WP_061142991.1">
    <property type="nucleotide sequence ID" value="NZ_LNNH01000028.1"/>
</dbReference>
<gene>
    <name evidence="1" type="ORF">AS888_22925</name>
</gene>